<accession>A0AAE1E1I8</accession>
<organism evidence="1 2">
    <name type="scientific">Elysia crispata</name>
    <name type="common">lettuce slug</name>
    <dbReference type="NCBI Taxonomy" id="231223"/>
    <lineage>
        <taxon>Eukaryota</taxon>
        <taxon>Metazoa</taxon>
        <taxon>Spiralia</taxon>
        <taxon>Lophotrochozoa</taxon>
        <taxon>Mollusca</taxon>
        <taxon>Gastropoda</taxon>
        <taxon>Heterobranchia</taxon>
        <taxon>Euthyneura</taxon>
        <taxon>Panpulmonata</taxon>
        <taxon>Sacoglossa</taxon>
        <taxon>Placobranchoidea</taxon>
        <taxon>Plakobranchidae</taxon>
        <taxon>Elysia</taxon>
    </lineage>
</organism>
<gene>
    <name evidence="1" type="ORF">RRG08_007171</name>
</gene>
<dbReference type="Proteomes" id="UP001283361">
    <property type="component" value="Unassembled WGS sequence"/>
</dbReference>
<sequence length="116" mass="12886">MDGIFFRYLDDVDQENFLLNMLMNPRSKATFPRSFDLEQVTRVLPGRGSDFGDRINKVKALNPDWLNKKELADAVAAKGAPLLNCIGFIDGTIRPIARPSKNTSEYVTAGINGPMP</sequence>
<reference evidence="1" key="1">
    <citation type="journal article" date="2023" name="G3 (Bethesda)">
        <title>A reference genome for the long-term kleptoplast-retaining sea slug Elysia crispata morphotype clarki.</title>
        <authorList>
            <person name="Eastman K.E."/>
            <person name="Pendleton A.L."/>
            <person name="Shaikh M.A."/>
            <person name="Suttiyut T."/>
            <person name="Ogas R."/>
            <person name="Tomko P."/>
            <person name="Gavelis G."/>
            <person name="Widhalm J.R."/>
            <person name="Wisecaver J.H."/>
        </authorList>
    </citation>
    <scope>NUCLEOTIDE SEQUENCE</scope>
    <source>
        <strain evidence="1">ECLA1</strain>
    </source>
</reference>
<proteinExistence type="predicted"/>
<evidence type="ECO:0000313" key="1">
    <source>
        <dbReference type="EMBL" id="KAK3790889.1"/>
    </source>
</evidence>
<name>A0AAE1E1I8_9GAST</name>
<keyword evidence="2" id="KW-1185">Reference proteome</keyword>
<comment type="caution">
    <text evidence="1">The sequence shown here is derived from an EMBL/GenBank/DDBJ whole genome shotgun (WGS) entry which is preliminary data.</text>
</comment>
<dbReference type="AlphaFoldDB" id="A0AAE1E1I8"/>
<evidence type="ECO:0000313" key="2">
    <source>
        <dbReference type="Proteomes" id="UP001283361"/>
    </source>
</evidence>
<protein>
    <submittedName>
        <fullName evidence="1">Uncharacterized protein</fullName>
    </submittedName>
</protein>
<dbReference type="EMBL" id="JAWDGP010001506">
    <property type="protein sequence ID" value="KAK3790889.1"/>
    <property type="molecule type" value="Genomic_DNA"/>
</dbReference>